<dbReference type="NCBIfam" id="TIGR02423">
    <property type="entry name" value="protocat_alph"/>
    <property type="match status" value="1"/>
</dbReference>
<dbReference type="RefSeq" id="WP_132545882.1">
    <property type="nucleotide sequence ID" value="NZ_SLWY01000038.1"/>
</dbReference>
<evidence type="ECO:0000259" key="4">
    <source>
        <dbReference type="PROSITE" id="PS00083"/>
    </source>
</evidence>
<dbReference type="PANTHER" id="PTHR33711:SF9">
    <property type="entry name" value="PROTOCATECHUATE 3,4-DIOXYGENASE ALPHA CHAIN"/>
    <property type="match status" value="1"/>
</dbReference>
<dbReference type="SUPFAM" id="SSF49482">
    <property type="entry name" value="Aromatic compound dioxygenase"/>
    <property type="match status" value="1"/>
</dbReference>
<comment type="caution">
    <text evidence="5">The sequence shown here is derived from an EMBL/GenBank/DDBJ whole genome shotgun (WGS) entry which is preliminary data.</text>
</comment>
<comment type="similarity">
    <text evidence="1">Belongs to the intradiol ring-cleavage dioxygenase family.</text>
</comment>
<protein>
    <submittedName>
        <fullName evidence="5">Protocatechuate 3,4-dioxygenase alpha subunit</fullName>
    </submittedName>
</protein>
<evidence type="ECO:0000313" key="5">
    <source>
        <dbReference type="EMBL" id="TCO75806.1"/>
    </source>
</evidence>
<dbReference type="Proteomes" id="UP000295765">
    <property type="component" value="Unassembled WGS sequence"/>
</dbReference>
<evidence type="ECO:0000256" key="1">
    <source>
        <dbReference type="ARBA" id="ARBA00007825"/>
    </source>
</evidence>
<dbReference type="GO" id="GO:0008199">
    <property type="term" value="F:ferric iron binding"/>
    <property type="evidence" value="ECO:0007669"/>
    <property type="project" value="InterPro"/>
</dbReference>
<evidence type="ECO:0000256" key="3">
    <source>
        <dbReference type="ARBA" id="ARBA00023002"/>
    </source>
</evidence>
<sequence length="206" mass="22783">MTTKVLQESASQTAGPYLHIGMMPAAAGLERRRNQPGNVLARAGALGERIRIEGVVYDGEGCVVRDAMIEIWQANAEGKYDHPDDPQQKAVDPNFNGFGRAVSDFGTGLWWFDTIKPGVVPGRHKRPMAPHVNVLVFARGVNVGLQTRLYFSDEAAANAADPVINLIELAPRRETLVAQRSERDGQVVYRFDIHLQGDRETVFFDI</sequence>
<keyword evidence="3" id="KW-0560">Oxidoreductase</keyword>
<dbReference type="Pfam" id="PF00775">
    <property type="entry name" value="Dioxygenase_C"/>
    <property type="match status" value="1"/>
</dbReference>
<dbReference type="PROSITE" id="PS00083">
    <property type="entry name" value="INTRADIOL_DIOXYGENAS"/>
    <property type="match status" value="1"/>
</dbReference>
<feature type="domain" description="Intradiol ring-cleavage dioxygenases" evidence="4">
    <location>
        <begin position="52"/>
        <end position="80"/>
    </location>
</feature>
<dbReference type="InterPro" id="IPR050770">
    <property type="entry name" value="Intradiol_RC_Dioxygenase"/>
</dbReference>
<dbReference type="EMBL" id="SLWY01000038">
    <property type="protein sequence ID" value="TCO75806.1"/>
    <property type="molecule type" value="Genomic_DNA"/>
</dbReference>
<dbReference type="InterPro" id="IPR012786">
    <property type="entry name" value="Protocat_dOase_a"/>
</dbReference>
<dbReference type="OrthoDB" id="9805815at2"/>
<dbReference type="InterPro" id="IPR015889">
    <property type="entry name" value="Intradiol_dOase_core"/>
</dbReference>
<keyword evidence="2 5" id="KW-0223">Dioxygenase</keyword>
<organism evidence="5 6">
    <name type="scientific">Plasticicumulans lactativorans</name>
    <dbReference type="NCBI Taxonomy" id="1133106"/>
    <lineage>
        <taxon>Bacteria</taxon>
        <taxon>Pseudomonadati</taxon>
        <taxon>Pseudomonadota</taxon>
        <taxon>Gammaproteobacteria</taxon>
        <taxon>Candidatus Competibacteraceae</taxon>
        <taxon>Plasticicumulans</taxon>
    </lineage>
</organism>
<dbReference type="Gene3D" id="2.60.130.10">
    <property type="entry name" value="Aromatic compound dioxygenase"/>
    <property type="match status" value="1"/>
</dbReference>
<dbReference type="CDD" id="cd03463">
    <property type="entry name" value="3_4-PCD_alpha"/>
    <property type="match status" value="1"/>
</dbReference>
<gene>
    <name evidence="5" type="ORF">EV699_13810</name>
</gene>
<evidence type="ECO:0000313" key="6">
    <source>
        <dbReference type="Proteomes" id="UP000295765"/>
    </source>
</evidence>
<keyword evidence="6" id="KW-1185">Reference proteome</keyword>
<dbReference type="InterPro" id="IPR000627">
    <property type="entry name" value="Intradiol_dOase_C"/>
</dbReference>
<name>A0A4R2KX22_9GAMM</name>
<evidence type="ECO:0000256" key="2">
    <source>
        <dbReference type="ARBA" id="ARBA00022964"/>
    </source>
</evidence>
<dbReference type="PANTHER" id="PTHR33711">
    <property type="entry name" value="DIOXYGENASE, PUTATIVE (AFU_ORTHOLOGUE AFUA_2G02910)-RELATED"/>
    <property type="match status" value="1"/>
</dbReference>
<reference evidence="5 6" key="1">
    <citation type="submission" date="2019-03" db="EMBL/GenBank/DDBJ databases">
        <title>Genomic Encyclopedia of Type Strains, Phase IV (KMG-IV): sequencing the most valuable type-strain genomes for metagenomic binning, comparative biology and taxonomic classification.</title>
        <authorList>
            <person name="Goeker M."/>
        </authorList>
    </citation>
    <scope>NUCLEOTIDE SEQUENCE [LARGE SCALE GENOMIC DNA]</scope>
    <source>
        <strain evidence="5 6">DSM 25287</strain>
    </source>
</reference>
<proteinExistence type="inferred from homology"/>
<dbReference type="AlphaFoldDB" id="A0A4R2KX22"/>
<accession>A0A4R2KX22</accession>
<dbReference type="GO" id="GO:0018578">
    <property type="term" value="F:protocatechuate 3,4-dioxygenase activity"/>
    <property type="evidence" value="ECO:0007669"/>
    <property type="project" value="InterPro"/>
</dbReference>